<evidence type="ECO:0000313" key="1">
    <source>
        <dbReference type="EMBL" id="KAF2201747.1"/>
    </source>
</evidence>
<proteinExistence type="predicted"/>
<dbReference type="AlphaFoldDB" id="A0A9P4JRD5"/>
<organism evidence="1 2">
    <name type="scientific">Delitschia confertaspora ATCC 74209</name>
    <dbReference type="NCBI Taxonomy" id="1513339"/>
    <lineage>
        <taxon>Eukaryota</taxon>
        <taxon>Fungi</taxon>
        <taxon>Dikarya</taxon>
        <taxon>Ascomycota</taxon>
        <taxon>Pezizomycotina</taxon>
        <taxon>Dothideomycetes</taxon>
        <taxon>Pleosporomycetidae</taxon>
        <taxon>Pleosporales</taxon>
        <taxon>Delitschiaceae</taxon>
        <taxon>Delitschia</taxon>
    </lineage>
</organism>
<evidence type="ECO:0000313" key="2">
    <source>
        <dbReference type="Proteomes" id="UP000799536"/>
    </source>
</evidence>
<sequence>MSSALGKYEGLSTLITLLGRSLLFNKATTATVLGQNRKDFKSTSASITKLSKERDLVFTPLTAGLLVFVKLCADIAEASKRMFAEKLCVEEFRWTVAQVTTTRRELVSVQ</sequence>
<comment type="caution">
    <text evidence="1">The sequence shown here is derived from an EMBL/GenBank/DDBJ whole genome shotgun (WGS) entry which is preliminary data.</text>
</comment>
<keyword evidence="2" id="KW-1185">Reference proteome</keyword>
<dbReference type="EMBL" id="ML993963">
    <property type="protein sequence ID" value="KAF2201747.1"/>
    <property type="molecule type" value="Genomic_DNA"/>
</dbReference>
<name>A0A9P4JRD5_9PLEO</name>
<gene>
    <name evidence="1" type="ORF">GQ43DRAFT_471521</name>
</gene>
<dbReference type="Proteomes" id="UP000799536">
    <property type="component" value="Unassembled WGS sequence"/>
</dbReference>
<reference evidence="1" key="1">
    <citation type="journal article" date="2020" name="Stud. Mycol.">
        <title>101 Dothideomycetes genomes: a test case for predicting lifestyles and emergence of pathogens.</title>
        <authorList>
            <person name="Haridas S."/>
            <person name="Albert R."/>
            <person name="Binder M."/>
            <person name="Bloem J."/>
            <person name="Labutti K."/>
            <person name="Salamov A."/>
            <person name="Andreopoulos B."/>
            <person name="Baker S."/>
            <person name="Barry K."/>
            <person name="Bills G."/>
            <person name="Bluhm B."/>
            <person name="Cannon C."/>
            <person name="Castanera R."/>
            <person name="Culley D."/>
            <person name="Daum C."/>
            <person name="Ezra D."/>
            <person name="Gonzalez J."/>
            <person name="Henrissat B."/>
            <person name="Kuo A."/>
            <person name="Liang C."/>
            <person name="Lipzen A."/>
            <person name="Lutzoni F."/>
            <person name="Magnuson J."/>
            <person name="Mondo S."/>
            <person name="Nolan M."/>
            <person name="Ohm R."/>
            <person name="Pangilinan J."/>
            <person name="Park H.-J."/>
            <person name="Ramirez L."/>
            <person name="Alfaro M."/>
            <person name="Sun H."/>
            <person name="Tritt A."/>
            <person name="Yoshinaga Y."/>
            <person name="Zwiers L.-H."/>
            <person name="Turgeon B."/>
            <person name="Goodwin S."/>
            <person name="Spatafora J."/>
            <person name="Crous P."/>
            <person name="Grigoriev I."/>
        </authorList>
    </citation>
    <scope>NUCLEOTIDE SEQUENCE</scope>
    <source>
        <strain evidence="1">ATCC 74209</strain>
    </source>
</reference>
<protein>
    <submittedName>
        <fullName evidence="1">Uncharacterized protein</fullName>
    </submittedName>
</protein>
<accession>A0A9P4JRD5</accession>